<proteinExistence type="predicted"/>
<dbReference type="Proteomes" id="UP000225548">
    <property type="component" value="Unassembled WGS sequence"/>
</dbReference>
<dbReference type="SUPFAM" id="SSF56801">
    <property type="entry name" value="Acetyl-CoA synthetase-like"/>
    <property type="match status" value="1"/>
</dbReference>
<keyword evidence="2" id="KW-1185">Reference proteome</keyword>
<accession>A0A2A9E968</accession>
<dbReference type="InterPro" id="IPR042099">
    <property type="entry name" value="ANL_N_sf"/>
</dbReference>
<evidence type="ECO:0000313" key="1">
    <source>
        <dbReference type="EMBL" id="PFG35226.1"/>
    </source>
</evidence>
<dbReference type="RefSeq" id="WP_098456143.1">
    <property type="nucleotide sequence ID" value="NZ_PDJG01000001.1"/>
</dbReference>
<dbReference type="EMBL" id="PDJG01000001">
    <property type="protein sequence ID" value="PFG35226.1"/>
    <property type="molecule type" value="Genomic_DNA"/>
</dbReference>
<dbReference type="GO" id="GO:0016874">
    <property type="term" value="F:ligase activity"/>
    <property type="evidence" value="ECO:0007669"/>
    <property type="project" value="UniProtKB-KW"/>
</dbReference>
<reference evidence="1 2" key="1">
    <citation type="submission" date="2017-10" db="EMBL/GenBank/DDBJ databases">
        <title>Sequencing the genomes of 1000 actinobacteria strains.</title>
        <authorList>
            <person name="Klenk H.-P."/>
        </authorList>
    </citation>
    <scope>NUCLEOTIDE SEQUENCE [LARGE SCALE GENOMIC DNA]</scope>
    <source>
        <strain evidence="1 2">DSM 18966</strain>
    </source>
</reference>
<protein>
    <submittedName>
        <fullName evidence="1">Phenylacetate-CoA ligase</fullName>
    </submittedName>
</protein>
<sequence>MSEPTPAGVASSVTSDVLPQGTLDAALGDYAAGQALALTDAERWPTLSHEGFARLASVRGHGAAPLWVHECGDRLDGADHEHLRLVAGDLTSRASLPQAPATSAPPWLASFLARVQRTVPRYRAIARHDGHRERSLADFAPVSREDLRRSIADFVPVDVPLDRVLEGSSSGSTGAAVVVPLHPVSTAAEVVMFRHLAARVGVEWRPAPGRLALANVVDQRAAFTYASMLTALTAVTGQAGAAMARVNLHPSAWRDVADRAAFLSAMDPQVISSSPLALLALVDLGLDLSPIVVFSGATHLTPAARLRVERAWGAPVVDVYGAREAGLVAVDLRGGRAVSEHVVLPRRVYVEILDAAGCPVPDGDRGEVTVTVDDNPYLPLVRYRTGDMAAVRRAPEPDGTVSTTLLGLEGREPLRLLTAAGTWVPSVDATQVIQAYGVAAWHLHQTSDGSVLFAALVPRDDVGRESARDAGLAVERLLGRPVETTPVYCAEDLEGGAKRRFSTDLDTGGGT</sequence>
<evidence type="ECO:0000313" key="2">
    <source>
        <dbReference type="Proteomes" id="UP000225548"/>
    </source>
</evidence>
<dbReference type="OrthoDB" id="580775at2"/>
<dbReference type="PANTHER" id="PTHR36932:SF1">
    <property type="entry name" value="CAPSULAR POLYSACCHARIDE BIOSYNTHESIS PROTEIN"/>
    <property type="match status" value="1"/>
</dbReference>
<comment type="caution">
    <text evidence="1">The sequence shown here is derived from an EMBL/GenBank/DDBJ whole genome shotgun (WGS) entry which is preliminary data.</text>
</comment>
<dbReference type="InterPro" id="IPR053158">
    <property type="entry name" value="CapK_Type1_Caps_Biosynth"/>
</dbReference>
<dbReference type="PANTHER" id="PTHR36932">
    <property type="entry name" value="CAPSULAR POLYSACCHARIDE BIOSYNTHESIS PROTEIN"/>
    <property type="match status" value="1"/>
</dbReference>
<name>A0A2A9E968_9MICO</name>
<dbReference type="AlphaFoldDB" id="A0A2A9E968"/>
<dbReference type="Gene3D" id="3.40.50.12780">
    <property type="entry name" value="N-terminal domain of ligase-like"/>
    <property type="match status" value="1"/>
</dbReference>
<keyword evidence="1" id="KW-0436">Ligase</keyword>
<gene>
    <name evidence="1" type="ORF">ATL42_3165</name>
</gene>
<organism evidence="1 2">
    <name type="scientific">Sanguibacter antarcticus</name>
    <dbReference type="NCBI Taxonomy" id="372484"/>
    <lineage>
        <taxon>Bacteria</taxon>
        <taxon>Bacillati</taxon>
        <taxon>Actinomycetota</taxon>
        <taxon>Actinomycetes</taxon>
        <taxon>Micrococcales</taxon>
        <taxon>Sanguibacteraceae</taxon>
        <taxon>Sanguibacter</taxon>
    </lineage>
</organism>